<dbReference type="Pfam" id="PF08448">
    <property type="entry name" value="PAS_4"/>
    <property type="match status" value="2"/>
</dbReference>
<dbReference type="NCBIfam" id="TIGR00229">
    <property type="entry name" value="sensory_box"/>
    <property type="match status" value="3"/>
</dbReference>
<dbReference type="InterPro" id="IPR003594">
    <property type="entry name" value="HATPase_dom"/>
</dbReference>
<dbReference type="SUPFAM" id="SSF55874">
    <property type="entry name" value="ATPase domain of HSP90 chaperone/DNA topoisomerase II/histidine kinase"/>
    <property type="match status" value="1"/>
</dbReference>
<dbReference type="InterPro" id="IPR003661">
    <property type="entry name" value="HisK_dim/P_dom"/>
</dbReference>
<feature type="domain" description="PAC" evidence="9">
    <location>
        <begin position="566"/>
        <end position="619"/>
    </location>
</feature>
<dbReference type="CDD" id="cd00075">
    <property type="entry name" value="HATPase"/>
    <property type="match status" value="1"/>
</dbReference>
<dbReference type="InterPro" id="IPR013656">
    <property type="entry name" value="PAS_4"/>
</dbReference>
<evidence type="ECO:0000256" key="1">
    <source>
        <dbReference type="ARBA" id="ARBA00000085"/>
    </source>
</evidence>
<dbReference type="Pfam" id="PF00512">
    <property type="entry name" value="HisKA"/>
    <property type="match status" value="1"/>
</dbReference>
<dbReference type="EC" id="2.7.13.3" evidence="2"/>
<dbReference type="InterPro" id="IPR001610">
    <property type="entry name" value="PAC"/>
</dbReference>
<evidence type="ECO:0000256" key="5">
    <source>
        <dbReference type="ARBA" id="ARBA00022777"/>
    </source>
</evidence>
<feature type="domain" description="PAC" evidence="9">
    <location>
        <begin position="389"/>
        <end position="443"/>
    </location>
</feature>
<dbReference type="InterPro" id="IPR004358">
    <property type="entry name" value="Sig_transdc_His_kin-like_C"/>
</dbReference>
<comment type="catalytic activity">
    <reaction evidence="1">
        <text>ATP + protein L-histidine = ADP + protein N-phospho-L-histidine.</text>
        <dbReference type="EC" id="2.7.13.3"/>
    </reaction>
</comment>
<keyword evidence="6" id="KW-0175">Coiled coil</keyword>
<reference evidence="11" key="1">
    <citation type="journal article" date="2019" name="Int. J. Syst. Evol. Microbiol.">
        <title>The Global Catalogue of Microorganisms (GCM) 10K type strain sequencing project: providing services to taxonomists for standard genome sequencing and annotation.</title>
        <authorList>
            <consortium name="The Broad Institute Genomics Platform"/>
            <consortium name="The Broad Institute Genome Sequencing Center for Infectious Disease"/>
            <person name="Wu L."/>
            <person name="Ma J."/>
        </authorList>
    </citation>
    <scope>NUCLEOTIDE SEQUENCE [LARGE SCALE GENOMIC DNA]</scope>
    <source>
        <strain evidence="11">KCTC 42247</strain>
    </source>
</reference>
<dbReference type="SUPFAM" id="SSF47384">
    <property type="entry name" value="Homodimeric domain of signal transducing histidine kinase"/>
    <property type="match status" value="1"/>
</dbReference>
<dbReference type="Gene3D" id="3.30.450.40">
    <property type="match status" value="1"/>
</dbReference>
<organism evidence="10 11">
    <name type="scientific">Sphingobacterium populi</name>
    <dbReference type="NCBI Taxonomy" id="1812824"/>
    <lineage>
        <taxon>Bacteria</taxon>
        <taxon>Pseudomonadati</taxon>
        <taxon>Bacteroidota</taxon>
        <taxon>Sphingobacteriia</taxon>
        <taxon>Sphingobacteriales</taxon>
        <taxon>Sphingobacteriaceae</taxon>
        <taxon>Sphingobacterium</taxon>
    </lineage>
</organism>
<dbReference type="SMART" id="SM00086">
    <property type="entry name" value="PAC"/>
    <property type="match status" value="2"/>
</dbReference>
<evidence type="ECO:0000259" key="8">
    <source>
        <dbReference type="PROSITE" id="PS50112"/>
    </source>
</evidence>
<evidence type="ECO:0000256" key="3">
    <source>
        <dbReference type="ARBA" id="ARBA00022553"/>
    </source>
</evidence>
<dbReference type="Proteomes" id="UP001597418">
    <property type="component" value="Unassembled WGS sequence"/>
</dbReference>
<feature type="domain" description="PAS" evidence="8">
    <location>
        <begin position="493"/>
        <end position="563"/>
    </location>
</feature>
<dbReference type="CDD" id="cd00130">
    <property type="entry name" value="PAS"/>
    <property type="match status" value="2"/>
</dbReference>
<keyword evidence="5" id="KW-0418">Kinase</keyword>
<dbReference type="InterPro" id="IPR052162">
    <property type="entry name" value="Sensor_kinase/Photoreceptor"/>
</dbReference>
<dbReference type="PROSITE" id="PS50109">
    <property type="entry name" value="HIS_KIN"/>
    <property type="match status" value="1"/>
</dbReference>
<dbReference type="RefSeq" id="WP_066752343.1">
    <property type="nucleotide sequence ID" value="NZ_JBHUMB010000014.1"/>
</dbReference>
<protein>
    <recommendedName>
        <fullName evidence="2">histidine kinase</fullName>
        <ecNumber evidence="2">2.7.13.3</ecNumber>
    </recommendedName>
</protein>
<evidence type="ECO:0000313" key="11">
    <source>
        <dbReference type="Proteomes" id="UP001597418"/>
    </source>
</evidence>
<dbReference type="GO" id="GO:0005524">
    <property type="term" value="F:ATP binding"/>
    <property type="evidence" value="ECO:0007669"/>
    <property type="project" value="UniProtKB-KW"/>
</dbReference>
<evidence type="ECO:0000256" key="2">
    <source>
        <dbReference type="ARBA" id="ARBA00012438"/>
    </source>
</evidence>
<keyword evidence="11" id="KW-1185">Reference proteome</keyword>
<comment type="caution">
    <text evidence="10">The sequence shown here is derived from an EMBL/GenBank/DDBJ whole genome shotgun (WGS) entry which is preliminary data.</text>
</comment>
<dbReference type="InterPro" id="IPR005467">
    <property type="entry name" value="His_kinase_dom"/>
</dbReference>
<dbReference type="SUPFAM" id="SSF55781">
    <property type="entry name" value="GAF domain-like"/>
    <property type="match status" value="1"/>
</dbReference>
<gene>
    <name evidence="10" type="ORF">ACFSQ6_14765</name>
</gene>
<dbReference type="Pfam" id="PF01590">
    <property type="entry name" value="GAF"/>
    <property type="match status" value="1"/>
</dbReference>
<evidence type="ECO:0000256" key="4">
    <source>
        <dbReference type="ARBA" id="ARBA00022679"/>
    </source>
</evidence>
<dbReference type="PROSITE" id="PS50112">
    <property type="entry name" value="PAS"/>
    <property type="match status" value="1"/>
</dbReference>
<dbReference type="InterPro" id="IPR036890">
    <property type="entry name" value="HATPase_C_sf"/>
</dbReference>
<dbReference type="Gene3D" id="3.30.450.20">
    <property type="entry name" value="PAS domain"/>
    <property type="match status" value="3"/>
</dbReference>
<evidence type="ECO:0000259" key="7">
    <source>
        <dbReference type="PROSITE" id="PS50109"/>
    </source>
</evidence>
<dbReference type="PROSITE" id="PS50113">
    <property type="entry name" value="PAC"/>
    <property type="match status" value="2"/>
</dbReference>
<dbReference type="SMART" id="SM00091">
    <property type="entry name" value="PAS"/>
    <property type="match status" value="3"/>
</dbReference>
<dbReference type="SMART" id="SM00388">
    <property type="entry name" value="HisKA"/>
    <property type="match status" value="1"/>
</dbReference>
<proteinExistence type="predicted"/>
<dbReference type="InterPro" id="IPR035965">
    <property type="entry name" value="PAS-like_dom_sf"/>
</dbReference>
<sequence length="848" mass="95852">MLKNPIHEQERLAALNSCHILDTAVEDDYEELTELAAAICETPIALISFVDAERQWFKSHRGLTVRETDRSQSFCAHAILKPDELMEVEDANLDPRFRDNPLVTGNPYISFYAGMPLVDEDGFPLGTLCVIDRTPRKLNETQKKALKTLTKQVINKLILRKRLLDLEIAHRENILVSQNNKESADSLRLIIEQSPAAIVVFRGRDMLIDAINPAMLQLLNQDSHVVGKPLLEAIPELNGQPVYELAQEVYTTGQSVTRHDTPVSLNRNGKLETGYFNFTYAPLIENGEVTGIIDMAVEVTDQVQARMLIEESALQMREMVMNAAAGMCIIRGEDLVIEIANDPMLKIWTRSAKQVIGRKLTDVFPEVVQQTFPELLRQVLRTGESVAISEQTADIAEVDGKINTIYIDLAYKPLRNSEGDPEAIIATITDITEKVKSRQLLEQSRTQLQKANVELSTVNEEYIALNEELVATNENLRCAEENLTRLNKRLVEKEESLRLSIEAARMGTFNINISTGIIEVNNYCRELFGFTDDLIVTVQEGFDTLQEDRERIWDAMHNAIENHILFEEEYRIFRKSDNEMRWVRTVGKVSDPSMGTDIHFYGIMIDITERRASDQLKEDFIGIVSHEMRSPLTALKGYVQILDWKSKKNNDQFTADLTTKAIRQVNRMTTLITGFLDVARAGEGKIYLNKTYFDMAQIIKVVEEESLATISSHKILFQPAEPIMIFADQDKLEQVLLNFINNAVKYAPNNSQIHVSCSDNNGWVRVSVKDQGIGITAKDQSHIFERFYRVIGAKTENISGFGIGLYLCKEIIDRHAGRIGVESATGEGSTFWFELPIAHSHIVKGGMT</sequence>
<evidence type="ECO:0000259" key="9">
    <source>
        <dbReference type="PROSITE" id="PS50113"/>
    </source>
</evidence>
<dbReference type="SUPFAM" id="SSF55785">
    <property type="entry name" value="PYP-like sensor domain (PAS domain)"/>
    <property type="match status" value="3"/>
</dbReference>
<dbReference type="InterPro" id="IPR013655">
    <property type="entry name" value="PAS_fold_3"/>
</dbReference>
<keyword evidence="10" id="KW-0067">ATP-binding</keyword>
<accession>A0ABW5UIZ2</accession>
<keyword evidence="10" id="KW-0547">Nucleotide-binding</keyword>
<dbReference type="InterPro" id="IPR036097">
    <property type="entry name" value="HisK_dim/P_sf"/>
</dbReference>
<dbReference type="SMART" id="SM00387">
    <property type="entry name" value="HATPase_c"/>
    <property type="match status" value="1"/>
</dbReference>
<dbReference type="Pfam" id="PF08447">
    <property type="entry name" value="PAS_3"/>
    <property type="match status" value="1"/>
</dbReference>
<feature type="coiled-coil region" evidence="6">
    <location>
        <begin position="441"/>
        <end position="496"/>
    </location>
</feature>
<name>A0ABW5UIZ2_9SPHI</name>
<dbReference type="Gene3D" id="2.10.70.100">
    <property type="match status" value="1"/>
</dbReference>
<dbReference type="Gene3D" id="1.10.287.130">
    <property type="match status" value="1"/>
</dbReference>
<dbReference type="Gene3D" id="3.30.565.10">
    <property type="entry name" value="Histidine kinase-like ATPase, C-terminal domain"/>
    <property type="match status" value="1"/>
</dbReference>
<dbReference type="Pfam" id="PF02518">
    <property type="entry name" value="HATPase_c"/>
    <property type="match status" value="1"/>
</dbReference>
<dbReference type="CDD" id="cd00082">
    <property type="entry name" value="HisKA"/>
    <property type="match status" value="1"/>
</dbReference>
<dbReference type="InterPro" id="IPR000014">
    <property type="entry name" value="PAS"/>
</dbReference>
<keyword evidence="4" id="KW-0808">Transferase</keyword>
<dbReference type="InterPro" id="IPR003018">
    <property type="entry name" value="GAF"/>
</dbReference>
<dbReference type="EMBL" id="JBHUMB010000014">
    <property type="protein sequence ID" value="MFD2744657.1"/>
    <property type="molecule type" value="Genomic_DNA"/>
</dbReference>
<keyword evidence="3" id="KW-0597">Phosphoprotein</keyword>
<dbReference type="InterPro" id="IPR000700">
    <property type="entry name" value="PAS-assoc_C"/>
</dbReference>
<dbReference type="PRINTS" id="PR00344">
    <property type="entry name" value="BCTRLSENSOR"/>
</dbReference>
<dbReference type="PANTHER" id="PTHR43304:SF1">
    <property type="entry name" value="PAC DOMAIN-CONTAINING PROTEIN"/>
    <property type="match status" value="1"/>
</dbReference>
<evidence type="ECO:0000313" key="10">
    <source>
        <dbReference type="EMBL" id="MFD2744657.1"/>
    </source>
</evidence>
<dbReference type="InterPro" id="IPR029016">
    <property type="entry name" value="GAF-like_dom_sf"/>
</dbReference>
<feature type="domain" description="Histidine kinase" evidence="7">
    <location>
        <begin position="623"/>
        <end position="839"/>
    </location>
</feature>
<dbReference type="PANTHER" id="PTHR43304">
    <property type="entry name" value="PHYTOCHROME-LIKE PROTEIN CPH1"/>
    <property type="match status" value="1"/>
</dbReference>
<evidence type="ECO:0000256" key="6">
    <source>
        <dbReference type="SAM" id="Coils"/>
    </source>
</evidence>